<organism evidence="1 2">
    <name type="scientific">Dreissena polymorpha</name>
    <name type="common">Zebra mussel</name>
    <name type="synonym">Mytilus polymorpha</name>
    <dbReference type="NCBI Taxonomy" id="45954"/>
    <lineage>
        <taxon>Eukaryota</taxon>
        <taxon>Metazoa</taxon>
        <taxon>Spiralia</taxon>
        <taxon>Lophotrochozoa</taxon>
        <taxon>Mollusca</taxon>
        <taxon>Bivalvia</taxon>
        <taxon>Autobranchia</taxon>
        <taxon>Heteroconchia</taxon>
        <taxon>Euheterodonta</taxon>
        <taxon>Imparidentia</taxon>
        <taxon>Neoheterodontei</taxon>
        <taxon>Myida</taxon>
        <taxon>Dreissenoidea</taxon>
        <taxon>Dreissenidae</taxon>
        <taxon>Dreissena</taxon>
    </lineage>
</organism>
<reference evidence="1" key="2">
    <citation type="submission" date="2020-11" db="EMBL/GenBank/DDBJ databases">
        <authorList>
            <person name="McCartney M.A."/>
            <person name="Auch B."/>
            <person name="Kono T."/>
            <person name="Mallez S."/>
            <person name="Becker A."/>
            <person name="Gohl D.M."/>
            <person name="Silverstein K.A.T."/>
            <person name="Koren S."/>
            <person name="Bechman K.B."/>
            <person name="Herman A."/>
            <person name="Abrahante J.E."/>
            <person name="Garbe J."/>
        </authorList>
    </citation>
    <scope>NUCLEOTIDE SEQUENCE</scope>
    <source>
        <strain evidence="1">Duluth1</strain>
        <tissue evidence="1">Whole animal</tissue>
    </source>
</reference>
<protein>
    <submittedName>
        <fullName evidence="1">Uncharacterized protein</fullName>
    </submittedName>
</protein>
<accession>A0A9D4MK61</accession>
<reference evidence="1" key="1">
    <citation type="journal article" date="2019" name="bioRxiv">
        <title>The Genome of the Zebra Mussel, Dreissena polymorpha: A Resource for Invasive Species Research.</title>
        <authorList>
            <person name="McCartney M.A."/>
            <person name="Auch B."/>
            <person name="Kono T."/>
            <person name="Mallez S."/>
            <person name="Zhang Y."/>
            <person name="Obille A."/>
            <person name="Becker A."/>
            <person name="Abrahante J.E."/>
            <person name="Garbe J."/>
            <person name="Badalamenti J.P."/>
            <person name="Herman A."/>
            <person name="Mangelson H."/>
            <person name="Liachko I."/>
            <person name="Sullivan S."/>
            <person name="Sone E.D."/>
            <person name="Koren S."/>
            <person name="Silverstein K.A.T."/>
            <person name="Beckman K.B."/>
            <person name="Gohl D.M."/>
        </authorList>
    </citation>
    <scope>NUCLEOTIDE SEQUENCE</scope>
    <source>
        <strain evidence="1">Duluth1</strain>
        <tissue evidence="1">Whole animal</tissue>
    </source>
</reference>
<evidence type="ECO:0000313" key="1">
    <source>
        <dbReference type="EMBL" id="KAH3876807.1"/>
    </source>
</evidence>
<dbReference type="AlphaFoldDB" id="A0A9D4MK61"/>
<evidence type="ECO:0000313" key="2">
    <source>
        <dbReference type="Proteomes" id="UP000828390"/>
    </source>
</evidence>
<sequence length="511" mass="58441">MPFCRFVSSNDQRKHLEEHLSKEHRVTLSWPEEIEFPSGDHQVNRLEIRISYTYSTFSESNNWKARIQKAVVAYFTNEITKEVITFQPTQWKLATAMIQSAEYSKSELYVSILEVDRQLVFVGRRKSHALQTLLDSLPERDNVAHNFQELKLTIEKYNCLREEKVLDAVEKKFPEVFFRINTATNNVDICGSGKLLEDAKTIIFRLATNIKNLSIPLEHMHTRLFVSKKGRELLKQCLTKCKIYSNVEISTSRNSLTITTFCENQRLADEKRAKLTNTLANELSSECIEIDTISWQALTSDSCSNFILNLEEEFPVHISTIVHGQKIEMFGLHSCLTKVKEKILKFLGTEAEGKETVHIPSSFAEFIDLEKAEPFETTCNFVKDPIGEYTGNVIITGQVDKMKHTREKLFREMEEIAIHWSYVSKRWVANSIACLPIENIQRLNSCCIQIDSVDSFAANNISCVSVHKINGAVIQLKVIDITHQRVDLIACPNDPHMTFKGRISGQIAKAG</sequence>
<dbReference type="EMBL" id="JAIWYP010000001">
    <property type="protein sequence ID" value="KAH3876807.1"/>
    <property type="molecule type" value="Genomic_DNA"/>
</dbReference>
<keyword evidence="2" id="KW-1185">Reference proteome</keyword>
<name>A0A9D4MK61_DREPO</name>
<gene>
    <name evidence="1" type="ORF">DPMN_000657</name>
</gene>
<proteinExistence type="predicted"/>
<comment type="caution">
    <text evidence="1">The sequence shown here is derived from an EMBL/GenBank/DDBJ whole genome shotgun (WGS) entry which is preliminary data.</text>
</comment>
<dbReference type="Proteomes" id="UP000828390">
    <property type="component" value="Unassembled WGS sequence"/>
</dbReference>